<protein>
    <submittedName>
        <fullName evidence="3">Uncharacterized protein</fullName>
    </submittedName>
</protein>
<keyword evidence="4" id="KW-1185">Reference proteome</keyword>
<feature type="transmembrane region" description="Helical" evidence="2">
    <location>
        <begin position="21"/>
        <end position="42"/>
    </location>
</feature>
<dbReference type="CDD" id="cd22997">
    <property type="entry name" value="GT_LH"/>
    <property type="match status" value="1"/>
</dbReference>
<evidence type="ECO:0000313" key="4">
    <source>
        <dbReference type="Proteomes" id="UP001303373"/>
    </source>
</evidence>
<proteinExistence type="predicted"/>
<feature type="region of interest" description="Disordered" evidence="1">
    <location>
        <begin position="500"/>
        <end position="519"/>
    </location>
</feature>
<dbReference type="PANTHER" id="PTHR36587">
    <property type="entry name" value="EXPRESSION SITE-ASSOCIATED GENE 3 (ESAG3)-LIKE PROTEIN"/>
    <property type="match status" value="1"/>
</dbReference>
<keyword evidence="2" id="KW-0472">Membrane</keyword>
<reference evidence="3 4" key="1">
    <citation type="submission" date="2023-11" db="EMBL/GenBank/DDBJ databases">
        <title>An acidophilic fungus is an integral part of prey digestion in a carnivorous sundew plant.</title>
        <authorList>
            <person name="Tsai I.J."/>
        </authorList>
    </citation>
    <scope>NUCLEOTIDE SEQUENCE [LARGE SCALE GENOMIC DNA]</scope>
    <source>
        <strain evidence="3">169a</strain>
    </source>
</reference>
<dbReference type="Proteomes" id="UP001303373">
    <property type="component" value="Chromosome 14"/>
</dbReference>
<feature type="compositionally biased region" description="Polar residues" evidence="1">
    <location>
        <begin position="506"/>
        <end position="519"/>
    </location>
</feature>
<dbReference type="PANTHER" id="PTHR36587:SF2">
    <property type="entry name" value="EXPRESSION SITE-ASSOCIATED GENE 3 (ESAG3)-LIKE PROTEIN"/>
    <property type="match status" value="1"/>
</dbReference>
<sequence>MMRPRDYISRSWLLSFVKTKTGRASITASIVFILLILISAVWPSGSRGEYISGLGAPKGRLHLLVPATSSNADLCKLMLSAQILGYPAPVLINYGAEENPDPYVQHLAKVETLLTYMHSIKSNSSYSEDLVLILDGYDIWLQLPADVLVRRYFEANRRADDRVIAAYGQAKALEYDMRQTILFGPDKLCWPTDYSRPACWAVPEVQLDDYAFGPGTSGGDELFDQPRWLNSGTVIGPAQDLIDLFQATLDEIHSNYVTNSDQYYFAEIFGRQEYARLSRDADLMAHYKGLRYKEEIGNPDAVLERTNADIARIRTEYYVGIDYNSTMFQTMAFYKQSLTWMRPVDSWAKPGELHSASRYSNQLPLDLSLSLPPYHALGDNKTSWAEQELHYNAITGHMPVAVHYTPPEKDYRTIWWDRIWLYRRAEELRNATIRHRKNQNEVVIHHQPINGILWVNSETEELKRHRKAGDSGADSDTEGWVDWDTLCKNSEEHLYGVPEKDYRHPWNTTDTENSSSEGLTNADVFVDLLTSPHANDTHS</sequence>
<dbReference type="AlphaFoldDB" id="A0AAQ3MA66"/>
<evidence type="ECO:0000256" key="2">
    <source>
        <dbReference type="SAM" id="Phobius"/>
    </source>
</evidence>
<accession>A0AAQ3MA66</accession>
<organism evidence="3 4">
    <name type="scientific">Acrodontium crateriforme</name>
    <dbReference type="NCBI Taxonomy" id="150365"/>
    <lineage>
        <taxon>Eukaryota</taxon>
        <taxon>Fungi</taxon>
        <taxon>Dikarya</taxon>
        <taxon>Ascomycota</taxon>
        <taxon>Pezizomycotina</taxon>
        <taxon>Dothideomycetes</taxon>
        <taxon>Dothideomycetidae</taxon>
        <taxon>Mycosphaerellales</taxon>
        <taxon>Teratosphaeriaceae</taxon>
        <taxon>Acrodontium</taxon>
    </lineage>
</organism>
<gene>
    <name evidence="3" type="ORF">R9X50_00775400</name>
</gene>
<evidence type="ECO:0000256" key="1">
    <source>
        <dbReference type="SAM" id="MobiDB-lite"/>
    </source>
</evidence>
<keyword evidence="2" id="KW-0812">Transmembrane</keyword>
<evidence type="ECO:0000313" key="3">
    <source>
        <dbReference type="EMBL" id="WPH04857.1"/>
    </source>
</evidence>
<name>A0AAQ3MA66_9PEZI</name>
<keyword evidence="2" id="KW-1133">Transmembrane helix</keyword>
<dbReference type="EMBL" id="CP138593">
    <property type="protein sequence ID" value="WPH04857.1"/>
    <property type="molecule type" value="Genomic_DNA"/>
</dbReference>